<evidence type="ECO:0000256" key="2">
    <source>
        <dbReference type="SAM" id="SignalP"/>
    </source>
</evidence>
<evidence type="ECO:0000256" key="1">
    <source>
        <dbReference type="SAM" id="MobiDB-lite"/>
    </source>
</evidence>
<gene>
    <name evidence="3" type="ORF">G5B40_04635</name>
</gene>
<evidence type="ECO:0008006" key="5">
    <source>
        <dbReference type="Google" id="ProtNLM"/>
    </source>
</evidence>
<feature type="chain" id="PRO_5029560112" description="Alginate export domain-containing protein" evidence="2">
    <location>
        <begin position="32"/>
        <end position="748"/>
    </location>
</feature>
<dbReference type="KEGG" id="hdh:G5B40_04635"/>
<feature type="signal peptide" evidence="2">
    <location>
        <begin position="1"/>
        <end position="31"/>
    </location>
</feature>
<feature type="region of interest" description="Disordered" evidence="1">
    <location>
        <begin position="58"/>
        <end position="150"/>
    </location>
</feature>
<evidence type="ECO:0000313" key="3">
    <source>
        <dbReference type="EMBL" id="QIE54791.1"/>
    </source>
</evidence>
<dbReference type="Proteomes" id="UP000503336">
    <property type="component" value="Chromosome"/>
</dbReference>
<sequence>MSPVRPRTSRNLMTVAATAALFAGIAGSVEARDTRLNAAPLDGQKEIFGFSQVLRRNTGPDVRQSTPDSLPETVAPVEDEIDADGRSRPGGLTGRTDESTAPAPGEAPAGDVPDVESDWRRAPDEEGIETTNVPAPGAGMPGPQIRPGGFILNDRVLLTGETEDLPPPDLQRSADGRIAPPGVGVTPLEPEPYVDPLAVPLPPPRAAGPDDFIPVPDRWRLADTLNLVKDNPYDPYDHNTLKGDKPIWEGSCFPFLEPLLGESETDCFIILLGISDTVFEPRSFPTPTGVQTTSRSGTNDIFGKPDQFLFNQNFIHGFSLVNGDTAFRPQDIEFRYTGVLNANYADVEERRILRADPTTGTDRFDSHYGIQELFVDYHIANITDRYDFYSIRAGIQPFSSDFRGFLFQDNQLGVRFFGNWDNNLWQYNLAWFRRLEKDTNSGLNEAFKTPREDDVFIANVYRQDFPILGVTSQATAIYNRNREGDDRYFDDNGFLARPASFGSQRGRDYDVVYLGYNVDGRIGRVNLTGSGYYAFGNDDNVFTDESSTISAFFAAAELSMDFDWARWRLSGLYASGDSDPYDNKQGGFDAIFENPQFAGGDTSYWIRQQIPLIGGGGTGLSSRNAVLPSLRPSKEHGQSQFVNPGILLVGAGADFDLAPSFRISGNANYMWFDDTSSLETLRNQGSIDNDIGLDLSAAAIWRPYQTQNFVVRLSGAVLLPGEGFNDLYAAQGERDYYYSVLANIILTY</sequence>
<organism evidence="3 4">
    <name type="scientific">Pikeienuella piscinae</name>
    <dbReference type="NCBI Taxonomy" id="2748098"/>
    <lineage>
        <taxon>Bacteria</taxon>
        <taxon>Pseudomonadati</taxon>
        <taxon>Pseudomonadota</taxon>
        <taxon>Alphaproteobacteria</taxon>
        <taxon>Rhodobacterales</taxon>
        <taxon>Paracoccaceae</taxon>
        <taxon>Pikeienuella</taxon>
    </lineage>
</organism>
<accession>A0A7L5BU97</accession>
<keyword evidence="4" id="KW-1185">Reference proteome</keyword>
<keyword evidence="2" id="KW-0732">Signal</keyword>
<name>A0A7L5BU97_9RHOB</name>
<protein>
    <recommendedName>
        <fullName evidence="5">Alginate export domain-containing protein</fullName>
    </recommendedName>
</protein>
<reference evidence="3 4" key="1">
    <citation type="submission" date="2020-02" db="EMBL/GenBank/DDBJ databases">
        <title>complete genome sequence of Rhodobacteraceae bacterium.</title>
        <authorList>
            <person name="Park J."/>
            <person name="Kim Y.-S."/>
            <person name="Kim K.-H."/>
        </authorList>
    </citation>
    <scope>NUCLEOTIDE SEQUENCE [LARGE SCALE GENOMIC DNA]</scope>
    <source>
        <strain evidence="3 4">RR4-56</strain>
    </source>
</reference>
<dbReference type="RefSeq" id="WP_165095632.1">
    <property type="nucleotide sequence ID" value="NZ_CP049056.1"/>
</dbReference>
<dbReference type="EMBL" id="CP049056">
    <property type="protein sequence ID" value="QIE54791.1"/>
    <property type="molecule type" value="Genomic_DNA"/>
</dbReference>
<evidence type="ECO:0000313" key="4">
    <source>
        <dbReference type="Proteomes" id="UP000503336"/>
    </source>
</evidence>
<dbReference type="AlphaFoldDB" id="A0A7L5BU97"/>
<proteinExistence type="predicted"/>